<keyword evidence="3 4" id="KW-0443">Lipid metabolism</keyword>
<keyword evidence="1 4" id="KW-0378">Hydrolase</keyword>
<feature type="region of interest" description="Disordered" evidence="5">
    <location>
        <begin position="551"/>
        <end position="573"/>
    </location>
</feature>
<evidence type="ECO:0000256" key="1">
    <source>
        <dbReference type="ARBA" id="ARBA00022801"/>
    </source>
</evidence>
<protein>
    <submittedName>
        <fullName evidence="7">ARAD1C00528p</fullName>
    </submittedName>
</protein>
<feature type="active site" description="Proton acceptor" evidence="4">
    <location>
        <position position="368"/>
    </location>
</feature>
<dbReference type="EMBL" id="HG937693">
    <property type="protein sequence ID" value="CDP33916.1"/>
    <property type="molecule type" value="Genomic_DNA"/>
</dbReference>
<feature type="active site" description="Nucleophile" evidence="4">
    <location>
        <position position="218"/>
    </location>
</feature>
<dbReference type="Pfam" id="PF11815">
    <property type="entry name" value="DUF3336"/>
    <property type="match status" value="1"/>
</dbReference>
<evidence type="ECO:0000256" key="5">
    <source>
        <dbReference type="SAM" id="MobiDB-lite"/>
    </source>
</evidence>
<gene>
    <name evidence="7" type="ORF">GNLVRS02_ARAD1C00528g</name>
</gene>
<feature type="compositionally biased region" description="Polar residues" evidence="5">
    <location>
        <begin position="638"/>
        <end position="664"/>
    </location>
</feature>
<dbReference type="Pfam" id="PF01734">
    <property type="entry name" value="Patatin"/>
    <property type="match status" value="1"/>
</dbReference>
<reference evidence="7" key="1">
    <citation type="submission" date="2014-02" db="EMBL/GenBank/DDBJ databases">
        <authorList>
            <person name="Genoscope - CEA"/>
        </authorList>
    </citation>
    <scope>NUCLEOTIDE SEQUENCE</scope>
    <source>
        <strain evidence="7">LS3</strain>
    </source>
</reference>
<dbReference type="GO" id="GO:0006641">
    <property type="term" value="P:triglyceride metabolic process"/>
    <property type="evidence" value="ECO:0007669"/>
    <property type="project" value="UniProtKB-ARBA"/>
</dbReference>
<accession>A0A060T402</accession>
<evidence type="ECO:0000256" key="3">
    <source>
        <dbReference type="ARBA" id="ARBA00023098"/>
    </source>
</evidence>
<dbReference type="AlphaFoldDB" id="A0A060T402"/>
<feature type="compositionally biased region" description="Polar residues" evidence="5">
    <location>
        <begin position="616"/>
        <end position="628"/>
    </location>
</feature>
<organism evidence="7">
    <name type="scientific">Blastobotrys adeninivorans</name>
    <name type="common">Yeast</name>
    <name type="synonym">Arxula adeninivorans</name>
    <dbReference type="NCBI Taxonomy" id="409370"/>
    <lineage>
        <taxon>Eukaryota</taxon>
        <taxon>Fungi</taxon>
        <taxon>Dikarya</taxon>
        <taxon>Ascomycota</taxon>
        <taxon>Saccharomycotina</taxon>
        <taxon>Dipodascomycetes</taxon>
        <taxon>Dipodascales</taxon>
        <taxon>Trichomonascaceae</taxon>
        <taxon>Blastobotrys</taxon>
    </lineage>
</organism>
<dbReference type="PhylomeDB" id="A0A060T402"/>
<evidence type="ECO:0000313" key="7">
    <source>
        <dbReference type="EMBL" id="CDP33916.1"/>
    </source>
</evidence>
<dbReference type="PANTHER" id="PTHR14226:SF10">
    <property type="entry name" value="TRIACYLGLYCEROL LIPASE 4-RELATED"/>
    <property type="match status" value="1"/>
</dbReference>
<reference evidence="7" key="2">
    <citation type="submission" date="2014-06" db="EMBL/GenBank/DDBJ databases">
        <title>The complete genome of Blastobotrys (Arxula) adeninivorans LS3 - a yeast of biotechnological interest.</title>
        <authorList>
            <person name="Kunze G."/>
            <person name="Gaillardin C."/>
            <person name="Czernicka M."/>
            <person name="Durrens P."/>
            <person name="Martin T."/>
            <person name="Boer E."/>
            <person name="Gabaldon T."/>
            <person name="Cruz J."/>
            <person name="Talla E."/>
            <person name="Marck C."/>
            <person name="Goffeau A."/>
            <person name="Barbe V."/>
            <person name="Baret P."/>
            <person name="Baronian K."/>
            <person name="Beier S."/>
            <person name="Bleykasten C."/>
            <person name="Bode R."/>
            <person name="Casaregola S."/>
            <person name="Despons L."/>
            <person name="Fairhead C."/>
            <person name="Giersberg M."/>
            <person name="Gierski P."/>
            <person name="Hahnel U."/>
            <person name="Hartmann A."/>
            <person name="Jankowska D."/>
            <person name="Jubin C."/>
            <person name="Jung P."/>
            <person name="Lafontaine I."/>
            <person name="Leh-Louis V."/>
            <person name="Lemaire M."/>
            <person name="Marcet-Houben M."/>
            <person name="Mascher M."/>
            <person name="Morel G."/>
            <person name="Richard G.-F."/>
            <person name="Riechen J."/>
            <person name="Sacerdot C."/>
            <person name="Sarkar A."/>
            <person name="Savel G."/>
            <person name="Schacherer J."/>
            <person name="Sherman D."/>
            <person name="Straub M.-L."/>
            <person name="Stein N."/>
            <person name="Thierry A."/>
            <person name="Trautwein-Schult A."/>
            <person name="Westhof E."/>
            <person name="Worch S."/>
            <person name="Dujon B."/>
            <person name="Souciet J.-L."/>
            <person name="Wincker P."/>
            <person name="Scholz U."/>
            <person name="Neuveglise N."/>
        </authorList>
    </citation>
    <scope>NUCLEOTIDE SEQUENCE</scope>
    <source>
        <strain evidence="7">LS3</strain>
    </source>
</reference>
<evidence type="ECO:0000256" key="2">
    <source>
        <dbReference type="ARBA" id="ARBA00022963"/>
    </source>
</evidence>
<dbReference type="Gene3D" id="3.40.1090.10">
    <property type="entry name" value="Cytosolic phospholipase A2 catalytic domain"/>
    <property type="match status" value="2"/>
</dbReference>
<feature type="short sequence motif" description="GXSXG" evidence="4">
    <location>
        <begin position="216"/>
        <end position="220"/>
    </location>
</feature>
<dbReference type="PANTHER" id="PTHR14226">
    <property type="entry name" value="NEUROPATHY TARGET ESTERASE/SWISS CHEESE D.MELANOGASTER"/>
    <property type="match status" value="1"/>
</dbReference>
<dbReference type="InterPro" id="IPR050301">
    <property type="entry name" value="NTE"/>
</dbReference>
<proteinExistence type="predicted"/>
<evidence type="ECO:0000259" key="6">
    <source>
        <dbReference type="PROSITE" id="PS51635"/>
    </source>
</evidence>
<dbReference type="PROSITE" id="PS51635">
    <property type="entry name" value="PNPLA"/>
    <property type="match status" value="1"/>
</dbReference>
<evidence type="ECO:0000256" key="4">
    <source>
        <dbReference type="PROSITE-ProRule" id="PRU01161"/>
    </source>
</evidence>
<dbReference type="GO" id="GO:0004806">
    <property type="term" value="F:triacylglycerol lipase activity"/>
    <property type="evidence" value="ECO:0007669"/>
    <property type="project" value="InterPro"/>
</dbReference>
<dbReference type="GO" id="GO:0016042">
    <property type="term" value="P:lipid catabolic process"/>
    <property type="evidence" value="ECO:0007669"/>
    <property type="project" value="UniProtKB-UniRule"/>
</dbReference>
<feature type="region of interest" description="Disordered" evidence="5">
    <location>
        <begin position="616"/>
        <end position="664"/>
    </location>
</feature>
<sequence length="664" mass="75136">MQSLDLLDDRSWVPNYARVGLKSLKGYLVSQRHQSEEARRHAEALERWTKAQAQAETYEQWLFASEQLDKLTGNDKWKEDPISPYYDSELVQRRLQQLRDARVKSNMDELLYLVRTSLQRNLGNMGDPRLYVRTHTGSKTLIEQYIAEVELALDTLLSCGPGTFSPKLLLSNLIQTRKAFGRTALVLSGGSTFGILHIGVMRELHRARLLPQVISGSSAGSIFASMLCIHLEDEIEELLQLPLHKENFEIFEPAGEREGLMVRLARFLKHGTWFDNKYLSTTMRELLGDLTFQEAYYRTQRILNVTVSPSSMHEMPKLLNYLTAPNVLIWSAVCASCSVPFVFDSYDILAKNPRTGEFYSWNASTFIDGSVYNDLPLSRLAEMFNVNHFIACQVNPHVVPFVKFAESMSLVEARPTTTEPGSLTKLWHSTQLALSSEISHYLDLAAEMGLFKNISSKLRSVLAQQYSGDITILPELYLSEFGQIFKNPSKEFFQRAELRAARATWPKMTHIHNRVAIELALVKAIHKLRARIVSQSIHEPGRSLQVQTVNDEGTPAPIRRRHSSTRLHHRRQRSDGMAVKYLVRRHSLQYFGTEGPGPAALSRKKSSAGLVQIQGHTPTPSLASSVSVGGSPRHRRFTTSSRQSSGDNLEMFSQNHPLERTVTS</sequence>
<dbReference type="InterPro" id="IPR021771">
    <property type="entry name" value="Triacylglycerol_lipase_N"/>
</dbReference>
<feature type="compositionally biased region" description="Basic residues" evidence="5">
    <location>
        <begin position="558"/>
        <end position="572"/>
    </location>
</feature>
<feature type="domain" description="PNPLA" evidence="6">
    <location>
        <begin position="185"/>
        <end position="381"/>
    </location>
</feature>
<comment type="caution">
    <text evidence="4">Lacks conserved residue(s) required for the propagation of feature annotation.</text>
</comment>
<dbReference type="CDD" id="cd07230">
    <property type="entry name" value="Pat_TGL4-5_like"/>
    <property type="match status" value="1"/>
</dbReference>
<dbReference type="InterPro" id="IPR002641">
    <property type="entry name" value="PNPLA_dom"/>
</dbReference>
<keyword evidence="2 4" id="KW-0442">Lipid degradation</keyword>
<dbReference type="InterPro" id="IPR016035">
    <property type="entry name" value="Acyl_Trfase/lysoPLipase"/>
</dbReference>
<dbReference type="SUPFAM" id="SSF52151">
    <property type="entry name" value="FabD/lysophospholipase-like"/>
    <property type="match status" value="1"/>
</dbReference>
<name>A0A060T402_BLAAD</name>